<feature type="domain" description="FAD-dependent protein C-terminal" evidence="4">
    <location>
        <begin position="223"/>
        <end position="403"/>
    </location>
</feature>
<dbReference type="Pfam" id="PF00890">
    <property type="entry name" value="FAD_binding_2"/>
    <property type="match status" value="1"/>
</dbReference>
<dbReference type="InterPro" id="IPR049516">
    <property type="entry name" value="FAD-depend_C"/>
</dbReference>
<evidence type="ECO:0000313" key="5">
    <source>
        <dbReference type="EMBL" id="KUG16753.1"/>
    </source>
</evidence>
<dbReference type="PANTHER" id="PTHR43106">
    <property type="entry name" value="DEHYDROGENASE-RELATED"/>
    <property type="match status" value="1"/>
</dbReference>
<dbReference type="PRINTS" id="PR00368">
    <property type="entry name" value="FADPNR"/>
</dbReference>
<evidence type="ECO:0000256" key="1">
    <source>
        <dbReference type="ARBA" id="ARBA00022630"/>
    </source>
</evidence>
<evidence type="ECO:0000259" key="3">
    <source>
        <dbReference type="Pfam" id="PF00890"/>
    </source>
</evidence>
<protein>
    <recommendedName>
        <fullName evidence="6">Nad(Fad)-utilizing dehydrogenase</fullName>
    </recommendedName>
</protein>
<feature type="domain" description="FAD-dependent oxidoreductase 2 FAD-binding" evidence="3">
    <location>
        <begin position="3"/>
        <end position="35"/>
    </location>
</feature>
<sequence length="463" mass="50819">MVDVIIVGAGPAGLFAALELSRSDAKVLVIDQGKDIRDRNCPMKDRGHCFHCYPCQIMCGVGGAGAFSDGLLNLHPTIGGDLESLAKSEAWRLIDEVDSAFLRYGAPNMVIESSEYDKEQLRRKAAAAGARFVPINQRHMGSDRTPEIIAAFKMDLERRGVVFRLNCRAEDLIVEGERCTGIRLDDGTEEKASRILLAPGRIGAQWISILLDRYAIKARYGPLDVGVRIEVPSIIMDPITRINRDPKFHIVTRRYDDFVRTFCTNPGGFVVKEEYPDFIATNGHSMIVEKSENTNFAFLVRLELTRPVENTTAYGMSIAKLVTTIGGHKPVIQRLGDLHRGRRSTEERIARNTVENTLKDVTPGDISMALPHRIVMDIIEGLEILNQIIPGVNADSTLVYAPEIKFYARKIEVDGSFQSSLKGLYVAGDGAGLSRGIVSAAATGILAGRGILSDLNGDRIEPA</sequence>
<dbReference type="InterPro" id="IPR028348">
    <property type="entry name" value="FAD-binding_protein"/>
</dbReference>
<proteinExistence type="predicted"/>
<evidence type="ECO:0000256" key="2">
    <source>
        <dbReference type="ARBA" id="ARBA00023002"/>
    </source>
</evidence>
<dbReference type="InterPro" id="IPR003953">
    <property type="entry name" value="FAD-dep_OxRdtase_2_FAD-bd"/>
</dbReference>
<dbReference type="PANTHER" id="PTHR43106:SF1">
    <property type="entry name" value="DEHYDROGENASE-RELATED"/>
    <property type="match status" value="1"/>
</dbReference>
<dbReference type="GO" id="GO:0016491">
    <property type="term" value="F:oxidoreductase activity"/>
    <property type="evidence" value="ECO:0007669"/>
    <property type="project" value="UniProtKB-KW"/>
</dbReference>
<reference evidence="5" key="1">
    <citation type="journal article" date="2015" name="Proc. Natl. Acad. Sci. U.S.A.">
        <title>Networks of energetic and metabolic interactions define dynamics in microbial communities.</title>
        <authorList>
            <person name="Embree M."/>
            <person name="Liu J.K."/>
            <person name="Al-Bassam M.M."/>
            <person name="Zengler K."/>
        </authorList>
    </citation>
    <scope>NUCLEOTIDE SEQUENCE</scope>
</reference>
<name>A0A0W8F7C3_9ZZZZ</name>
<keyword evidence="1" id="KW-0285">Flavoprotein</keyword>
<evidence type="ECO:0000259" key="4">
    <source>
        <dbReference type="Pfam" id="PF21688"/>
    </source>
</evidence>
<organism evidence="5">
    <name type="scientific">hydrocarbon metagenome</name>
    <dbReference type="NCBI Taxonomy" id="938273"/>
    <lineage>
        <taxon>unclassified sequences</taxon>
        <taxon>metagenomes</taxon>
        <taxon>ecological metagenomes</taxon>
    </lineage>
</organism>
<comment type="caution">
    <text evidence="5">The sequence shown here is derived from an EMBL/GenBank/DDBJ whole genome shotgun (WGS) entry which is preliminary data.</text>
</comment>
<dbReference type="Pfam" id="PF21688">
    <property type="entry name" value="FAD-depend_C"/>
    <property type="match status" value="1"/>
</dbReference>
<dbReference type="Gene3D" id="3.50.50.60">
    <property type="entry name" value="FAD/NAD(P)-binding domain"/>
    <property type="match status" value="2"/>
</dbReference>
<keyword evidence="2" id="KW-0560">Oxidoreductase</keyword>
<dbReference type="PIRSF" id="PIRSF038984">
    <property type="entry name" value="FAD_binding_protein"/>
    <property type="match status" value="1"/>
</dbReference>
<dbReference type="AlphaFoldDB" id="A0A0W8F7C3"/>
<dbReference type="SUPFAM" id="SSF51905">
    <property type="entry name" value="FAD/NAD(P)-binding domain"/>
    <property type="match status" value="1"/>
</dbReference>
<dbReference type="EMBL" id="LNQE01001481">
    <property type="protein sequence ID" value="KUG16753.1"/>
    <property type="molecule type" value="Genomic_DNA"/>
</dbReference>
<gene>
    <name evidence="5" type="ORF">ASZ90_013569</name>
</gene>
<dbReference type="InterPro" id="IPR036188">
    <property type="entry name" value="FAD/NAD-bd_sf"/>
</dbReference>
<accession>A0A0W8F7C3</accession>
<evidence type="ECO:0008006" key="6">
    <source>
        <dbReference type="Google" id="ProtNLM"/>
    </source>
</evidence>